<feature type="transmembrane region" description="Helical" evidence="1">
    <location>
        <begin position="186"/>
        <end position="206"/>
    </location>
</feature>
<dbReference type="PANTHER" id="PTHR31061">
    <property type="entry name" value="LD22376P"/>
    <property type="match status" value="1"/>
</dbReference>
<feature type="transmembrane region" description="Helical" evidence="1">
    <location>
        <begin position="408"/>
        <end position="430"/>
    </location>
</feature>
<dbReference type="PANTHER" id="PTHR31061:SF24">
    <property type="entry name" value="LD22376P"/>
    <property type="match status" value="1"/>
</dbReference>
<proteinExistence type="predicted"/>
<gene>
    <name evidence="3" type="ORF">g.4421</name>
</gene>
<protein>
    <recommendedName>
        <fullName evidence="2">Heparan-alpha-glucosaminide N-acetyltransferase catalytic domain-containing protein</fullName>
    </recommendedName>
</protein>
<feature type="transmembrane region" description="Helical" evidence="1">
    <location>
        <begin position="442"/>
        <end position="464"/>
    </location>
</feature>
<dbReference type="AlphaFoldDB" id="A0A1B6MIE2"/>
<reference evidence="3" key="1">
    <citation type="submission" date="2015-11" db="EMBL/GenBank/DDBJ databases">
        <title>De novo transcriptome assembly of four potential Pierce s Disease insect vectors from Arizona vineyards.</title>
        <authorList>
            <person name="Tassone E.E."/>
        </authorList>
    </citation>
    <scope>NUCLEOTIDE SEQUENCE</scope>
</reference>
<keyword evidence="1" id="KW-0812">Transmembrane</keyword>
<feature type="non-terminal residue" evidence="3">
    <location>
        <position position="1"/>
    </location>
</feature>
<accession>A0A1B6MIE2</accession>
<feature type="transmembrane region" description="Helical" evidence="1">
    <location>
        <begin position="212"/>
        <end position="236"/>
    </location>
</feature>
<sequence>HNTLWPTSQQLTMWPEEPDPSTWRGLDLTELEVDEAYLNITSLSPQVYLYSLSADCHRCPYSLTGVVHQHRVFTINTKHSTSWRLYSRTDNIIDVNDTRLLECEVFPTDVGQFGVYDLIHNNSNCSFDTASPPVNIYYSLILVCCFLLGLSFFAAVISLRKLYKDDGDDDGARTTKRSRVRSLDTFRGLTLVLMVFVNDGAGGYWFLEHATWHGLLVADVLFPWFMWIMGVCIPISIRSQFKRGTPRYTMFLNTLQRACTLFLLGLMLNTVTAGPELSSLRVFGVLQRFGIVYLLVSSLSVFLTHRPTPDHKQKPTPGLLSDIVTLSPQWIVVLAVLAVHSYLVYYVPIPGCPLGYLDAGGIQDMGLYSNCTGGVSRYVDELLVGEGHLYQVPTVSSVYHTAPLDPEGILGCLTSVVQVFLGVQAGTTLLSYSGCRDRVTRWVVWGIVCGALALALVFLVDIPINKNLWTISYVFATSSLAFFLFAVCYLLIDHFVFWNGSPFIYPGMNSILVYVGHTVCYQMFPWHWRLQTMNTHLMLTVEAVWGTALWVAVSYWLYTKHCFISV</sequence>
<keyword evidence="1" id="KW-1133">Transmembrane helix</keyword>
<evidence type="ECO:0000313" key="3">
    <source>
        <dbReference type="EMBL" id="JAT35655.1"/>
    </source>
</evidence>
<feature type="transmembrane region" description="Helical" evidence="1">
    <location>
        <begin position="323"/>
        <end position="347"/>
    </location>
</feature>
<organism evidence="3">
    <name type="scientific">Graphocephala atropunctata</name>
    <dbReference type="NCBI Taxonomy" id="36148"/>
    <lineage>
        <taxon>Eukaryota</taxon>
        <taxon>Metazoa</taxon>
        <taxon>Ecdysozoa</taxon>
        <taxon>Arthropoda</taxon>
        <taxon>Hexapoda</taxon>
        <taxon>Insecta</taxon>
        <taxon>Pterygota</taxon>
        <taxon>Neoptera</taxon>
        <taxon>Paraneoptera</taxon>
        <taxon>Hemiptera</taxon>
        <taxon>Auchenorrhyncha</taxon>
        <taxon>Membracoidea</taxon>
        <taxon>Cicadellidae</taxon>
        <taxon>Cicadellinae</taxon>
        <taxon>Cicadellini</taxon>
        <taxon>Graphocephala</taxon>
    </lineage>
</organism>
<evidence type="ECO:0000259" key="2">
    <source>
        <dbReference type="Pfam" id="PF07786"/>
    </source>
</evidence>
<dbReference type="InterPro" id="IPR012429">
    <property type="entry name" value="HGSNAT_cat"/>
</dbReference>
<feature type="transmembrane region" description="Helical" evidence="1">
    <location>
        <begin position="470"/>
        <end position="492"/>
    </location>
</feature>
<feature type="domain" description="Heparan-alpha-glucosaminide N-acetyltransferase catalytic" evidence="2">
    <location>
        <begin position="179"/>
        <end position="297"/>
    </location>
</feature>
<name>A0A1B6MIE2_9HEMI</name>
<feature type="transmembrane region" description="Helical" evidence="1">
    <location>
        <begin position="136"/>
        <end position="157"/>
    </location>
</feature>
<feature type="transmembrane region" description="Helical" evidence="1">
    <location>
        <begin position="280"/>
        <end position="303"/>
    </location>
</feature>
<dbReference type="EMBL" id="GEBQ01004322">
    <property type="protein sequence ID" value="JAT35655.1"/>
    <property type="molecule type" value="Transcribed_RNA"/>
</dbReference>
<evidence type="ECO:0000256" key="1">
    <source>
        <dbReference type="SAM" id="Phobius"/>
    </source>
</evidence>
<feature type="transmembrane region" description="Helical" evidence="1">
    <location>
        <begin position="504"/>
        <end position="524"/>
    </location>
</feature>
<dbReference type="Pfam" id="PF07786">
    <property type="entry name" value="HGSNAT_cat"/>
    <property type="match status" value="1"/>
</dbReference>
<keyword evidence="1" id="KW-0472">Membrane</keyword>
<feature type="transmembrane region" description="Helical" evidence="1">
    <location>
        <begin position="536"/>
        <end position="558"/>
    </location>
</feature>